<dbReference type="Pfam" id="PF22600">
    <property type="entry name" value="MTPAP-like_central"/>
    <property type="match status" value="1"/>
</dbReference>
<dbReference type="InterPro" id="IPR054708">
    <property type="entry name" value="MTPAP-like_central"/>
</dbReference>
<protein>
    <submittedName>
        <fullName evidence="2">Poly(A) RNA polymerase, mitochondrial</fullName>
    </submittedName>
</protein>
<dbReference type="PANTHER" id="PTHR12271:SF127">
    <property type="entry name" value="SPECKLE TARGETED PIP5K1A-REGULATED POLY(A) POLYMERASE"/>
    <property type="match status" value="1"/>
</dbReference>
<feature type="domain" description="Poly(A) RNA polymerase mitochondrial-like central palm" evidence="1">
    <location>
        <begin position="108"/>
        <end position="265"/>
    </location>
</feature>
<name>A0AAV4UQW0_CAEEX</name>
<dbReference type="Gene3D" id="3.30.460.10">
    <property type="entry name" value="Beta Polymerase, domain 2"/>
    <property type="match status" value="1"/>
</dbReference>
<comment type="caution">
    <text evidence="2">The sequence shown here is derived from an EMBL/GenBank/DDBJ whole genome shotgun (WGS) entry which is preliminary data.</text>
</comment>
<evidence type="ECO:0000313" key="2">
    <source>
        <dbReference type="EMBL" id="GIY60281.1"/>
    </source>
</evidence>
<gene>
    <name evidence="2" type="primary">MTPAP</name>
    <name evidence="2" type="ORF">CEXT_85421</name>
</gene>
<dbReference type="AlphaFoldDB" id="A0AAV4UQW0"/>
<dbReference type="SUPFAM" id="SSF81631">
    <property type="entry name" value="PAP/OAS1 substrate-binding domain"/>
    <property type="match status" value="1"/>
</dbReference>
<dbReference type="CDD" id="cd05402">
    <property type="entry name" value="NT_PAP_TUTase"/>
    <property type="match status" value="1"/>
</dbReference>
<proteinExistence type="predicted"/>
<evidence type="ECO:0000259" key="1">
    <source>
        <dbReference type="Pfam" id="PF22600"/>
    </source>
</evidence>
<dbReference type="InterPro" id="IPR043519">
    <property type="entry name" value="NT_sf"/>
</dbReference>
<organism evidence="2 3">
    <name type="scientific">Caerostris extrusa</name>
    <name type="common">Bark spider</name>
    <name type="synonym">Caerostris bankana</name>
    <dbReference type="NCBI Taxonomy" id="172846"/>
    <lineage>
        <taxon>Eukaryota</taxon>
        <taxon>Metazoa</taxon>
        <taxon>Ecdysozoa</taxon>
        <taxon>Arthropoda</taxon>
        <taxon>Chelicerata</taxon>
        <taxon>Arachnida</taxon>
        <taxon>Araneae</taxon>
        <taxon>Araneomorphae</taxon>
        <taxon>Entelegynae</taxon>
        <taxon>Araneoidea</taxon>
        <taxon>Araneidae</taxon>
        <taxon>Caerostris</taxon>
    </lineage>
</organism>
<dbReference type="Gene3D" id="1.10.1410.10">
    <property type="match status" value="1"/>
</dbReference>
<accession>A0AAV4UQW0</accession>
<sequence length="615" mass="71697">MLLVWCLKNPFSFTVRQISKRYTTYCNSNISIQTKYSKNNKLRYLYAKQSCISTSVVVCLKKNMKPKGWKDFVDKKEKFAVKDFACENGKDAVPHSVLIFKLQNCSSISEQIETFNSVMRLTSNDIEKRINFCRHLEDVLRIYFPKLKICPFGSTVTELGLKGCDLDMCLQTNFEDEEYVTLQEVPNLSDLKEGLLTTETLARMTPLYMTRFIKKVFQEHCHDIKEIIQINGRCPILKFYSDQYDLFCDFSCENKVSMKNTKLILFLGKLDERFLTITRIIRYWAKCCDIVGGFDKFSCYALSLLVLHFLQTRNPPILPPINEVSLKSEYVNQAEFENFKLLFEDIKKFPKSENSKTVEELLREFFFYFLTYDFDSVMQLSTSSSIPLSSFVNLKYFDRKMFNTVNIQDPFIMSYNVTVGAQFASCEKFQRSLIQACEAFQKDTFLIPNTENFGLCSLFIKSTRHTEIQNGPNTIEIRSIPDASSKLKKVLEYGLLFNCVSFDMNSEQSSVPKILKLHCKAYYNTWKGRYWINKQLQNSDHCSPLEIEYLISKEITNKFKPTNEVLCEFDCECKESIDNTESKLIVHLNFKEEKKGNKLLTIFLKEFIPPILSVL</sequence>
<dbReference type="GO" id="GO:0031123">
    <property type="term" value="P:RNA 3'-end processing"/>
    <property type="evidence" value="ECO:0007669"/>
    <property type="project" value="TreeGrafter"/>
</dbReference>
<dbReference type="EMBL" id="BPLR01013305">
    <property type="protein sequence ID" value="GIY60281.1"/>
    <property type="molecule type" value="Genomic_DNA"/>
</dbReference>
<dbReference type="GO" id="GO:1990817">
    <property type="term" value="F:poly(A) RNA polymerase activity"/>
    <property type="evidence" value="ECO:0007669"/>
    <property type="project" value="TreeGrafter"/>
</dbReference>
<dbReference type="SUPFAM" id="SSF81301">
    <property type="entry name" value="Nucleotidyltransferase"/>
    <property type="match status" value="1"/>
</dbReference>
<reference evidence="2 3" key="1">
    <citation type="submission" date="2021-06" db="EMBL/GenBank/DDBJ databases">
        <title>Caerostris extrusa draft genome.</title>
        <authorList>
            <person name="Kono N."/>
            <person name="Arakawa K."/>
        </authorList>
    </citation>
    <scope>NUCLEOTIDE SEQUENCE [LARGE SCALE GENOMIC DNA]</scope>
</reference>
<dbReference type="PANTHER" id="PTHR12271">
    <property type="entry name" value="POLY A POLYMERASE CID PAP -RELATED"/>
    <property type="match status" value="1"/>
</dbReference>
<dbReference type="Proteomes" id="UP001054945">
    <property type="component" value="Unassembled WGS sequence"/>
</dbReference>
<keyword evidence="3" id="KW-1185">Reference proteome</keyword>
<evidence type="ECO:0000313" key="3">
    <source>
        <dbReference type="Proteomes" id="UP001054945"/>
    </source>
</evidence>